<comment type="subcellular location">
    <subcellularLocation>
        <location evidence="1 7">Cell membrane</location>
        <topology evidence="1 7">Multi-pass membrane protein</topology>
    </subcellularLocation>
</comment>
<evidence type="ECO:0000256" key="5">
    <source>
        <dbReference type="ARBA" id="ARBA00022989"/>
    </source>
</evidence>
<comment type="similarity">
    <text evidence="7">Belongs to the binding-protein-dependent transport system permease family.</text>
</comment>
<name>A0A6B8RGH4_9BACL</name>
<feature type="transmembrane region" description="Helical" evidence="7">
    <location>
        <begin position="156"/>
        <end position="175"/>
    </location>
</feature>
<feature type="transmembrane region" description="Helical" evidence="7">
    <location>
        <begin position="89"/>
        <end position="111"/>
    </location>
</feature>
<evidence type="ECO:0000313" key="9">
    <source>
        <dbReference type="EMBL" id="QGQ95037.1"/>
    </source>
</evidence>
<dbReference type="Proteomes" id="UP000426246">
    <property type="component" value="Chromosome"/>
</dbReference>
<keyword evidence="4 7" id="KW-0812">Transmembrane</keyword>
<dbReference type="CDD" id="cd06261">
    <property type="entry name" value="TM_PBP2"/>
    <property type="match status" value="1"/>
</dbReference>
<evidence type="ECO:0000256" key="4">
    <source>
        <dbReference type="ARBA" id="ARBA00022692"/>
    </source>
</evidence>
<evidence type="ECO:0000256" key="7">
    <source>
        <dbReference type="RuleBase" id="RU363032"/>
    </source>
</evidence>
<dbReference type="InterPro" id="IPR035906">
    <property type="entry name" value="MetI-like_sf"/>
</dbReference>
<dbReference type="GO" id="GO:0005886">
    <property type="term" value="C:plasma membrane"/>
    <property type="evidence" value="ECO:0007669"/>
    <property type="project" value="UniProtKB-SubCell"/>
</dbReference>
<dbReference type="AlphaFoldDB" id="A0A6B8RGH4"/>
<feature type="transmembrane region" description="Helical" evidence="7">
    <location>
        <begin position="29"/>
        <end position="48"/>
    </location>
</feature>
<feature type="domain" description="ABC transmembrane type-1" evidence="8">
    <location>
        <begin position="85"/>
        <end position="275"/>
    </location>
</feature>
<evidence type="ECO:0000256" key="1">
    <source>
        <dbReference type="ARBA" id="ARBA00004651"/>
    </source>
</evidence>
<evidence type="ECO:0000259" key="8">
    <source>
        <dbReference type="PROSITE" id="PS50928"/>
    </source>
</evidence>
<keyword evidence="6 7" id="KW-0472">Membrane</keyword>
<dbReference type="KEGG" id="ppsc:EHS13_09145"/>
<keyword evidence="10" id="KW-1185">Reference proteome</keyword>
<proteinExistence type="inferred from homology"/>
<evidence type="ECO:0000313" key="10">
    <source>
        <dbReference type="Proteomes" id="UP000426246"/>
    </source>
</evidence>
<dbReference type="PANTHER" id="PTHR43744:SF3">
    <property type="entry name" value="LACTOSE TRANSPORT SYSTEM PERMEASE PROTEIN LACG"/>
    <property type="match status" value="1"/>
</dbReference>
<dbReference type="Pfam" id="PF00528">
    <property type="entry name" value="BPD_transp_1"/>
    <property type="match status" value="1"/>
</dbReference>
<sequence>MEVMRIMRHLGNQISDRSIYFNILKYTPVLVWTWIVILPLLVVFFTSFKTDAEYTRTSVFQMPSNFLNFENYKTTFIQGKFLHSFMNSFILVASGTIGSVILGTMTAYCLSRFDFLFKNIIKSIYVVSVMIPGVLLQVSIYPILKQFGFTGHLTAPILIYLGADIIQIWIYLQFIDKISISLDESAMLDGASYLRIFRSIIFPMLAPATATVIILKSIGIYNDLFTQYLYNSSPKLYTVINSLMTFAGDRVNQQNLMSAGIMMIMIPTILMFLFMQRYILSGITLGSSKE</sequence>
<keyword evidence="5 7" id="KW-1133">Transmembrane helix</keyword>
<keyword evidence="2 7" id="KW-0813">Transport</keyword>
<dbReference type="SUPFAM" id="SSF161098">
    <property type="entry name" value="MetI-like"/>
    <property type="match status" value="1"/>
</dbReference>
<feature type="transmembrane region" description="Helical" evidence="7">
    <location>
        <begin position="123"/>
        <end position="144"/>
    </location>
</feature>
<gene>
    <name evidence="9" type="ORF">EHS13_09145</name>
</gene>
<dbReference type="GO" id="GO:0055085">
    <property type="term" value="P:transmembrane transport"/>
    <property type="evidence" value="ECO:0007669"/>
    <property type="project" value="InterPro"/>
</dbReference>
<reference evidence="10" key="1">
    <citation type="submission" date="2018-11" db="EMBL/GenBank/DDBJ databases">
        <title>Complete genome sequence of Paenibacillus sp. ML311-T8.</title>
        <authorList>
            <person name="Nam Y.-D."/>
            <person name="Kang J."/>
            <person name="Chung W.-H."/>
            <person name="Park Y.S."/>
        </authorList>
    </citation>
    <scope>NUCLEOTIDE SEQUENCE [LARGE SCALE GENOMIC DNA]</scope>
    <source>
        <strain evidence="10">ML311-T8</strain>
    </source>
</reference>
<dbReference type="Gene3D" id="1.10.3720.10">
    <property type="entry name" value="MetI-like"/>
    <property type="match status" value="1"/>
</dbReference>
<evidence type="ECO:0000256" key="6">
    <source>
        <dbReference type="ARBA" id="ARBA00023136"/>
    </source>
</evidence>
<feature type="transmembrane region" description="Helical" evidence="7">
    <location>
        <begin position="196"/>
        <end position="221"/>
    </location>
</feature>
<feature type="transmembrane region" description="Helical" evidence="7">
    <location>
        <begin position="256"/>
        <end position="275"/>
    </location>
</feature>
<dbReference type="PROSITE" id="PS50928">
    <property type="entry name" value="ABC_TM1"/>
    <property type="match status" value="1"/>
</dbReference>
<evidence type="ECO:0000256" key="2">
    <source>
        <dbReference type="ARBA" id="ARBA00022448"/>
    </source>
</evidence>
<keyword evidence="3" id="KW-1003">Cell membrane</keyword>
<evidence type="ECO:0000256" key="3">
    <source>
        <dbReference type="ARBA" id="ARBA00022475"/>
    </source>
</evidence>
<dbReference type="PANTHER" id="PTHR43744">
    <property type="entry name" value="ABC TRANSPORTER PERMEASE PROTEIN MG189-RELATED-RELATED"/>
    <property type="match status" value="1"/>
</dbReference>
<organism evidence="9 10">
    <name type="scientific">Paenibacillus psychroresistens</name>
    <dbReference type="NCBI Taxonomy" id="1778678"/>
    <lineage>
        <taxon>Bacteria</taxon>
        <taxon>Bacillati</taxon>
        <taxon>Bacillota</taxon>
        <taxon>Bacilli</taxon>
        <taxon>Bacillales</taxon>
        <taxon>Paenibacillaceae</taxon>
        <taxon>Paenibacillus</taxon>
    </lineage>
</organism>
<accession>A0A6B8RGH4</accession>
<dbReference type="InterPro" id="IPR000515">
    <property type="entry name" value="MetI-like"/>
</dbReference>
<dbReference type="EMBL" id="CP034235">
    <property type="protein sequence ID" value="QGQ95037.1"/>
    <property type="molecule type" value="Genomic_DNA"/>
</dbReference>
<protein>
    <submittedName>
        <fullName evidence="9">Carbohydrate ABC transporter permease</fullName>
    </submittedName>
</protein>